<accession>A0A9P7I9L3</accession>
<feature type="repeat" description="ANK" evidence="3">
    <location>
        <begin position="605"/>
        <end position="637"/>
    </location>
</feature>
<dbReference type="PANTHER" id="PTHR24171">
    <property type="entry name" value="ANKYRIN REPEAT DOMAIN-CONTAINING PROTEIN 39-RELATED"/>
    <property type="match status" value="1"/>
</dbReference>
<dbReference type="EMBL" id="JADFTT010000035">
    <property type="protein sequence ID" value="KAG5771597.1"/>
    <property type="molecule type" value="Genomic_DNA"/>
</dbReference>
<evidence type="ECO:0000256" key="1">
    <source>
        <dbReference type="ARBA" id="ARBA00022737"/>
    </source>
</evidence>
<reference evidence="4" key="1">
    <citation type="journal article" date="2020" name="bioRxiv">
        <title>Historical genomics reveals the evolutionary mechanisms behind multiple outbreaks of the host-specific coffee wilt pathogen Fusarium xylarioides.</title>
        <authorList>
            <person name="Peck D."/>
            <person name="Nowell R.W."/>
            <person name="Flood J."/>
            <person name="Ryan M.J."/>
            <person name="Barraclough T.G."/>
        </authorList>
    </citation>
    <scope>NUCLEOTIDE SEQUENCE</scope>
    <source>
        <strain evidence="4">IMI 127659i</strain>
    </source>
</reference>
<dbReference type="SMART" id="SM00248">
    <property type="entry name" value="ANK"/>
    <property type="match status" value="5"/>
</dbReference>
<gene>
    <name evidence="4" type="ORF">H9Q72_001903</name>
</gene>
<dbReference type="PANTHER" id="PTHR24171:SF9">
    <property type="entry name" value="ANKYRIN REPEAT DOMAIN-CONTAINING PROTEIN 39"/>
    <property type="match status" value="1"/>
</dbReference>
<dbReference type="PROSITE" id="PS50297">
    <property type="entry name" value="ANK_REP_REGION"/>
    <property type="match status" value="1"/>
</dbReference>
<comment type="caution">
    <text evidence="4">The sequence shown here is derived from an EMBL/GenBank/DDBJ whole genome shotgun (WGS) entry which is preliminary data.</text>
</comment>
<name>A0A9P7I9L3_9HYPO</name>
<organism evidence="4 5">
    <name type="scientific">Fusarium xylarioides</name>
    <dbReference type="NCBI Taxonomy" id="221167"/>
    <lineage>
        <taxon>Eukaryota</taxon>
        <taxon>Fungi</taxon>
        <taxon>Dikarya</taxon>
        <taxon>Ascomycota</taxon>
        <taxon>Pezizomycotina</taxon>
        <taxon>Sordariomycetes</taxon>
        <taxon>Hypocreomycetidae</taxon>
        <taxon>Hypocreales</taxon>
        <taxon>Nectriaceae</taxon>
        <taxon>Fusarium</taxon>
        <taxon>Fusarium fujikuroi species complex</taxon>
    </lineage>
</organism>
<evidence type="ECO:0000313" key="5">
    <source>
        <dbReference type="Proteomes" id="UP000750502"/>
    </source>
</evidence>
<evidence type="ECO:0000256" key="3">
    <source>
        <dbReference type="PROSITE-ProRule" id="PRU00023"/>
    </source>
</evidence>
<dbReference type="PROSITE" id="PS50088">
    <property type="entry name" value="ANK_REPEAT"/>
    <property type="match status" value="3"/>
</dbReference>
<sequence>MNETSDYTDTVMPMPIYTIAYKCIVSLSQIEEIHDEELLRRAIYPDNAVPPLGKGKRSPFNFLGLRNNFMYWLENTGALKLMNSLDEKLTGMSNVSDTIVELLEVVLANLNRSKFCSAPSAARLNPVTNLITGKKVTDRPCIDISSSTETKEAYWLTWQDAACVAESAMTQLNLVTAEIKTFSARRMELSLTTTLTGKDISFRTDIVALIRDRFPGARQALREQLVESVVTKRLMMLQRNYPTPVGMATSSMAQGPFGMAHDDSFEYPPLPEVIRIKAHLDPFQLGAPQKLTGVECPFCAKELVLRSSDDEINALWIHHINEHIEPYPCLYPQCAKALESFVHREDWVEHMETMHSKDWLRRVHTRTWYCDIGHGSTLHFELESQWREHMLQPHPQYLRVPNPFNLDAYAVRQQKDVLRDEFVCPLCEQIPEDTKQMLEQCHDDSTQAHNSVLNHVAGHLRALSILAVPSRAEVEYNEAVSDKDKIAAQNAYYRDCRHLASLGRQSIDQDKKPDSHSSLPDAMERELREADVDLQDDTGRTAVSFAAEKGDVDAIQKFCDEFANIELADKEGQSPLLWAAREGHKKIVDILCLNRAFTEDADEIYDRTPILWAASRGHYDVVKVLQRWYANFNAADISNRTALSLAAATGSVDLVWFLISVGADTESTDYEFPRTPLHWAAFENRPGNVRALLQHEAQIDFYDGSFKTPPVPSF</sequence>
<dbReference type="Pfam" id="PF12796">
    <property type="entry name" value="Ank_2"/>
    <property type="match status" value="2"/>
</dbReference>
<keyword evidence="2 3" id="KW-0040">ANK repeat</keyword>
<dbReference type="OrthoDB" id="20872at2759"/>
<evidence type="ECO:0008006" key="6">
    <source>
        <dbReference type="Google" id="ProtNLM"/>
    </source>
</evidence>
<protein>
    <recommendedName>
        <fullName evidence="6">C2H2-type domain-containing protein</fullName>
    </recommendedName>
</protein>
<dbReference type="Gene3D" id="1.25.40.20">
    <property type="entry name" value="Ankyrin repeat-containing domain"/>
    <property type="match status" value="2"/>
</dbReference>
<dbReference type="AlphaFoldDB" id="A0A9P7I9L3"/>
<dbReference type="InterPro" id="IPR036770">
    <property type="entry name" value="Ankyrin_rpt-contain_sf"/>
</dbReference>
<evidence type="ECO:0000256" key="2">
    <source>
        <dbReference type="ARBA" id="ARBA00023043"/>
    </source>
</evidence>
<keyword evidence="1" id="KW-0677">Repeat</keyword>
<keyword evidence="5" id="KW-1185">Reference proteome</keyword>
<dbReference type="SUPFAM" id="SSF48403">
    <property type="entry name" value="Ankyrin repeat"/>
    <property type="match status" value="1"/>
</dbReference>
<reference evidence="4" key="2">
    <citation type="submission" date="2020-10" db="EMBL/GenBank/DDBJ databases">
        <authorList>
            <person name="Peck L.D."/>
            <person name="Nowell R.W."/>
            <person name="Flood J."/>
            <person name="Ryan M.J."/>
            <person name="Barraclough T.G."/>
        </authorList>
    </citation>
    <scope>NUCLEOTIDE SEQUENCE</scope>
    <source>
        <strain evidence="4">IMI 127659i</strain>
    </source>
</reference>
<dbReference type="Proteomes" id="UP000750502">
    <property type="component" value="Unassembled WGS sequence"/>
</dbReference>
<feature type="repeat" description="ANK" evidence="3">
    <location>
        <begin position="638"/>
        <end position="670"/>
    </location>
</feature>
<dbReference type="InterPro" id="IPR002110">
    <property type="entry name" value="Ankyrin_rpt"/>
</dbReference>
<feature type="repeat" description="ANK" evidence="3">
    <location>
        <begin position="672"/>
        <end position="704"/>
    </location>
</feature>
<evidence type="ECO:0000313" key="4">
    <source>
        <dbReference type="EMBL" id="KAG5771597.1"/>
    </source>
</evidence>
<proteinExistence type="predicted"/>